<dbReference type="SUPFAM" id="SSF109604">
    <property type="entry name" value="HD-domain/PDEase-like"/>
    <property type="match status" value="1"/>
</dbReference>
<dbReference type="PROSITE" id="PS51831">
    <property type="entry name" value="HD"/>
    <property type="match status" value="1"/>
</dbReference>
<dbReference type="Pfam" id="PF13487">
    <property type="entry name" value="HD_5"/>
    <property type="match status" value="1"/>
</dbReference>
<dbReference type="Gene3D" id="1.10.3210.10">
    <property type="entry name" value="Hypothetical protein af1432"/>
    <property type="match status" value="2"/>
</dbReference>
<dbReference type="KEGG" id="temp:RBB75_19110"/>
<dbReference type="InterPro" id="IPR003607">
    <property type="entry name" value="HD/PDEase_dom"/>
</dbReference>
<feature type="domain" description="HD-GYP" evidence="2">
    <location>
        <begin position="281"/>
        <end position="476"/>
    </location>
</feature>
<dbReference type="RefSeq" id="WP_353069004.1">
    <property type="nucleotide sequence ID" value="NZ_CP132932.1"/>
</dbReference>
<dbReference type="PANTHER" id="PTHR45228">
    <property type="entry name" value="CYCLIC DI-GMP PHOSPHODIESTERASE TM_0186-RELATED"/>
    <property type="match status" value="1"/>
</dbReference>
<evidence type="ECO:0000259" key="1">
    <source>
        <dbReference type="PROSITE" id="PS51831"/>
    </source>
</evidence>
<proteinExistence type="predicted"/>
<evidence type="ECO:0000313" key="3">
    <source>
        <dbReference type="EMBL" id="XCB26510.1"/>
    </source>
</evidence>
<dbReference type="PROSITE" id="PS51832">
    <property type="entry name" value="HD_GYP"/>
    <property type="match status" value="1"/>
</dbReference>
<feature type="domain" description="HD" evidence="1">
    <location>
        <begin position="303"/>
        <end position="425"/>
    </location>
</feature>
<sequence length="483" mass="52885">MRSSLSTAETASSESGSHIPDSLPFSALIPALSFALDLTKGRPKGHVLRSCVIGMRIGVRAHLSQEMLSHLYSALLLKDVGCRGNSSQAPDTLALNRYPFTLAEASPAGIGLSAGDRDARKQAHAGCLSWGWAQPLPADSTSFSDSCEFNSFETSANLPCERAARIARDLGLPFEVSEAIYQADERWDRVESPQDIPAEEISLLARIIRIAQTLDIAVERYGPITAIDLVSRRYSRGFDTSLVAASNLLHDQRELWKDLQSPEILSHVIELAPERNRQSPNIFLVDNICLAFAEVVDAKSPFTFTHSTGVATTASAIAKVMGVGEYDAKLLERAALLHDIGKLGVPNTILEKPGKLTSREWQSIYKHPRYTREILDKIPGFEEIAEVAAAHHEKLDGSGYPRGLHGSELSLLARILTVADIYDALSSYRPYRQKLRCAEVLKLMQNDSPRALDQSCMDALAVAIHTVFIGKPSRRTVKDTGSD</sequence>
<organism evidence="3">
    <name type="scientific">Tunturiibacter empetritectus</name>
    <dbReference type="NCBI Taxonomy" id="3069691"/>
    <lineage>
        <taxon>Bacteria</taxon>
        <taxon>Pseudomonadati</taxon>
        <taxon>Acidobacteriota</taxon>
        <taxon>Terriglobia</taxon>
        <taxon>Terriglobales</taxon>
        <taxon>Acidobacteriaceae</taxon>
        <taxon>Tunturiibacter</taxon>
    </lineage>
</organism>
<dbReference type="PANTHER" id="PTHR45228:SF5">
    <property type="entry name" value="CYCLIC DI-GMP PHOSPHODIESTERASE VC_1348-RELATED"/>
    <property type="match status" value="1"/>
</dbReference>
<dbReference type="InterPro" id="IPR006674">
    <property type="entry name" value="HD_domain"/>
</dbReference>
<dbReference type="NCBIfam" id="TIGR00277">
    <property type="entry name" value="HDIG"/>
    <property type="match status" value="1"/>
</dbReference>
<dbReference type="InterPro" id="IPR006675">
    <property type="entry name" value="HDIG_dom"/>
</dbReference>
<dbReference type="SMART" id="SM00471">
    <property type="entry name" value="HDc"/>
    <property type="match status" value="1"/>
</dbReference>
<dbReference type="EMBL" id="CP132932">
    <property type="protein sequence ID" value="XCB26510.1"/>
    <property type="molecule type" value="Genomic_DNA"/>
</dbReference>
<name>A0AAU7ZCJ2_9BACT</name>
<evidence type="ECO:0000259" key="2">
    <source>
        <dbReference type="PROSITE" id="PS51832"/>
    </source>
</evidence>
<dbReference type="InterPro" id="IPR052020">
    <property type="entry name" value="Cyclic_di-GMP/3'3'-cGAMP_PDE"/>
</dbReference>
<dbReference type="InterPro" id="IPR037522">
    <property type="entry name" value="HD_GYP_dom"/>
</dbReference>
<gene>
    <name evidence="3" type="ORF">RBB75_19110</name>
</gene>
<reference evidence="3" key="2">
    <citation type="journal article" date="2024" name="Environ. Microbiol.">
        <title>Genome analysis and description of Tunturibacter gen. nov. expands the diversity of Terriglobia in tundra soils.</title>
        <authorList>
            <person name="Messyasz A."/>
            <person name="Mannisto M.K."/>
            <person name="Kerkhof L.J."/>
            <person name="Haggblom M.M."/>
        </authorList>
    </citation>
    <scope>NUCLEOTIDE SEQUENCE</scope>
    <source>
        <strain evidence="3">M8UP23</strain>
    </source>
</reference>
<dbReference type="CDD" id="cd00077">
    <property type="entry name" value="HDc"/>
    <property type="match status" value="1"/>
</dbReference>
<protein>
    <submittedName>
        <fullName evidence="3">HD domain-containing phosphohydrolase</fullName>
    </submittedName>
</protein>
<dbReference type="AlphaFoldDB" id="A0AAU7ZCJ2"/>
<accession>A0AAU7ZCJ2</accession>
<reference evidence="3" key="1">
    <citation type="submission" date="2023-08" db="EMBL/GenBank/DDBJ databases">
        <authorList>
            <person name="Messyasz A."/>
            <person name="Mannisto M.K."/>
            <person name="Kerkhof L.J."/>
            <person name="Haggblom M."/>
        </authorList>
    </citation>
    <scope>NUCLEOTIDE SEQUENCE</scope>
    <source>
        <strain evidence="3">M8UP23</strain>
    </source>
</reference>